<feature type="domain" description="HTH tetR-type" evidence="3">
    <location>
        <begin position="7"/>
        <end position="67"/>
    </location>
</feature>
<dbReference type="RefSeq" id="WP_116073466.1">
    <property type="nucleotide sequence ID" value="NZ_BONB01000154.1"/>
</dbReference>
<dbReference type="Gene3D" id="1.10.357.10">
    <property type="entry name" value="Tetracycline Repressor, domain 2"/>
    <property type="match status" value="1"/>
</dbReference>
<sequence length="201" mass="21729">MARKAAAGTRDRILDTAARLFYDHGVRAVGMQQIIDAAGCGKNVLYREFPSKNDLVAGYLRRSRETWQQEIAAATRGVTGDAATRLVALVRATADTVGKPNYRGCPFRNYLAEFADHTDPAGKIATAHLRDTRAEIDVLVAELAPARPYVLADRIWLIIEGLHSAAAHPGGTRAAETAVSLVTDLIDVGDRVEPAAERPKV</sequence>
<evidence type="ECO:0000256" key="2">
    <source>
        <dbReference type="PROSITE-ProRule" id="PRU00335"/>
    </source>
</evidence>
<proteinExistence type="predicted"/>
<dbReference type="InterPro" id="IPR036271">
    <property type="entry name" value="Tet_transcr_reg_TetR-rel_C_sf"/>
</dbReference>
<gene>
    <name evidence="4" type="ORF">DFJ67_7389</name>
</gene>
<dbReference type="PANTHER" id="PTHR30055">
    <property type="entry name" value="HTH-TYPE TRANSCRIPTIONAL REGULATOR RUTR"/>
    <property type="match status" value="1"/>
</dbReference>
<evidence type="ECO:0000313" key="5">
    <source>
        <dbReference type="Proteomes" id="UP000256913"/>
    </source>
</evidence>
<evidence type="ECO:0000256" key="1">
    <source>
        <dbReference type="ARBA" id="ARBA00023125"/>
    </source>
</evidence>
<keyword evidence="1 2" id="KW-0238">DNA-binding</keyword>
<protein>
    <submittedName>
        <fullName evidence="4">TetR family transcriptional regulator</fullName>
    </submittedName>
</protein>
<evidence type="ECO:0000313" key="4">
    <source>
        <dbReference type="EMBL" id="REG01308.1"/>
    </source>
</evidence>
<dbReference type="GO" id="GO:0003700">
    <property type="term" value="F:DNA-binding transcription factor activity"/>
    <property type="evidence" value="ECO:0007669"/>
    <property type="project" value="TreeGrafter"/>
</dbReference>
<dbReference type="Pfam" id="PF00440">
    <property type="entry name" value="TetR_N"/>
    <property type="match status" value="1"/>
</dbReference>
<name>A0A3D9ZVT9_9ACTN</name>
<dbReference type="InterPro" id="IPR009057">
    <property type="entry name" value="Homeodomain-like_sf"/>
</dbReference>
<dbReference type="SUPFAM" id="SSF46689">
    <property type="entry name" value="Homeodomain-like"/>
    <property type="match status" value="1"/>
</dbReference>
<dbReference type="PRINTS" id="PR00455">
    <property type="entry name" value="HTHTETR"/>
</dbReference>
<organism evidence="4 5">
    <name type="scientific">Asanoa ferruginea</name>
    <dbReference type="NCBI Taxonomy" id="53367"/>
    <lineage>
        <taxon>Bacteria</taxon>
        <taxon>Bacillati</taxon>
        <taxon>Actinomycetota</taxon>
        <taxon>Actinomycetes</taxon>
        <taxon>Micromonosporales</taxon>
        <taxon>Micromonosporaceae</taxon>
        <taxon>Asanoa</taxon>
    </lineage>
</organism>
<keyword evidence="5" id="KW-1185">Reference proteome</keyword>
<comment type="caution">
    <text evidence="4">The sequence shown here is derived from an EMBL/GenBank/DDBJ whole genome shotgun (WGS) entry which is preliminary data.</text>
</comment>
<evidence type="ECO:0000259" key="3">
    <source>
        <dbReference type="PROSITE" id="PS50977"/>
    </source>
</evidence>
<dbReference type="AlphaFoldDB" id="A0A3D9ZVT9"/>
<feature type="DNA-binding region" description="H-T-H motif" evidence="2">
    <location>
        <begin position="30"/>
        <end position="49"/>
    </location>
</feature>
<dbReference type="InterPro" id="IPR050109">
    <property type="entry name" value="HTH-type_TetR-like_transc_reg"/>
</dbReference>
<dbReference type="EMBL" id="QUMQ01000001">
    <property type="protein sequence ID" value="REG01308.1"/>
    <property type="molecule type" value="Genomic_DNA"/>
</dbReference>
<dbReference type="PANTHER" id="PTHR30055:SF200">
    <property type="entry name" value="HTH-TYPE TRANSCRIPTIONAL REPRESSOR BDCR"/>
    <property type="match status" value="1"/>
</dbReference>
<accession>A0A3D9ZVT9</accession>
<reference evidence="4 5" key="1">
    <citation type="submission" date="2018-08" db="EMBL/GenBank/DDBJ databases">
        <title>Sequencing the genomes of 1000 actinobacteria strains.</title>
        <authorList>
            <person name="Klenk H.-P."/>
        </authorList>
    </citation>
    <scope>NUCLEOTIDE SEQUENCE [LARGE SCALE GENOMIC DNA]</scope>
    <source>
        <strain evidence="4 5">DSM 44099</strain>
    </source>
</reference>
<dbReference type="Proteomes" id="UP000256913">
    <property type="component" value="Unassembled WGS sequence"/>
</dbReference>
<dbReference type="OrthoDB" id="4214267at2"/>
<dbReference type="GO" id="GO:0000976">
    <property type="term" value="F:transcription cis-regulatory region binding"/>
    <property type="evidence" value="ECO:0007669"/>
    <property type="project" value="TreeGrafter"/>
</dbReference>
<dbReference type="PROSITE" id="PS50977">
    <property type="entry name" value="HTH_TETR_2"/>
    <property type="match status" value="1"/>
</dbReference>
<dbReference type="InterPro" id="IPR001647">
    <property type="entry name" value="HTH_TetR"/>
</dbReference>
<dbReference type="SUPFAM" id="SSF48498">
    <property type="entry name" value="Tetracyclin repressor-like, C-terminal domain"/>
    <property type="match status" value="1"/>
</dbReference>